<feature type="domain" description="HTH cro/C1-type" evidence="4">
    <location>
        <begin position="37"/>
        <end position="90"/>
    </location>
</feature>
<dbReference type="InterPro" id="IPR052359">
    <property type="entry name" value="HTH-type_reg/antitoxin"/>
</dbReference>
<dbReference type="Pfam" id="PF01381">
    <property type="entry name" value="HTH_3"/>
    <property type="match status" value="1"/>
</dbReference>
<dbReference type="RefSeq" id="WP_140474210.1">
    <property type="nucleotide sequence ID" value="NZ_RCZD01000010.1"/>
</dbReference>
<gene>
    <name evidence="5" type="ORF">EAH77_18185</name>
</gene>
<proteinExistence type="predicted"/>
<evidence type="ECO:0000259" key="4">
    <source>
        <dbReference type="PROSITE" id="PS50943"/>
    </source>
</evidence>
<dbReference type="PANTHER" id="PTHR36511:SF3">
    <property type="entry name" value="ANTITOXIN HIGA-2"/>
    <property type="match status" value="1"/>
</dbReference>
<dbReference type="NCBIfam" id="NF041265">
    <property type="entry name" value="NadS"/>
    <property type="match status" value="1"/>
</dbReference>
<protein>
    <submittedName>
        <fullName evidence="5">Helix-turn-helix domain-containing protein</fullName>
    </submittedName>
</protein>
<dbReference type="InterPro" id="IPR010982">
    <property type="entry name" value="Lambda_DNA-bd_dom_sf"/>
</dbReference>
<comment type="caution">
    <text evidence="5">The sequence shown here is derived from an EMBL/GenBank/DDBJ whole genome shotgun (WGS) entry which is preliminary data.</text>
</comment>
<dbReference type="InterPro" id="IPR047761">
    <property type="entry name" value="NadS-like"/>
</dbReference>
<keyword evidence="1" id="KW-0805">Transcription regulation</keyword>
<dbReference type="SUPFAM" id="SSF47413">
    <property type="entry name" value="lambda repressor-like DNA-binding domains"/>
    <property type="match status" value="1"/>
</dbReference>
<dbReference type="OrthoDB" id="9799384at2"/>
<evidence type="ECO:0000256" key="1">
    <source>
        <dbReference type="ARBA" id="ARBA00023015"/>
    </source>
</evidence>
<evidence type="ECO:0000313" key="6">
    <source>
        <dbReference type="Proteomes" id="UP000317663"/>
    </source>
</evidence>
<dbReference type="GO" id="GO:0003677">
    <property type="term" value="F:DNA binding"/>
    <property type="evidence" value="ECO:0007669"/>
    <property type="project" value="UniProtKB-KW"/>
</dbReference>
<keyword evidence="2" id="KW-0238">DNA-binding</keyword>
<evidence type="ECO:0000256" key="2">
    <source>
        <dbReference type="ARBA" id="ARBA00023125"/>
    </source>
</evidence>
<dbReference type="AlphaFoldDB" id="A0A502GA48"/>
<dbReference type="PANTHER" id="PTHR36511">
    <property type="entry name" value="MERR FAMILY BACTERIAL REGULATORY PROTEIN"/>
    <property type="match status" value="1"/>
</dbReference>
<reference evidence="5 6" key="1">
    <citation type="journal article" date="2019" name="Environ. Microbiol.">
        <title>Species interactions and distinct microbial communities in high Arctic permafrost affected cryosols are associated with the CH4 and CO2 gas fluxes.</title>
        <authorList>
            <person name="Altshuler I."/>
            <person name="Hamel J."/>
            <person name="Turney S."/>
            <person name="Magnuson E."/>
            <person name="Levesque R."/>
            <person name="Greer C."/>
            <person name="Whyte L.G."/>
        </authorList>
    </citation>
    <scope>NUCLEOTIDE SEQUENCE [LARGE SCALE GENOMIC DNA]</scope>
    <source>
        <strain evidence="5 6">E4</strain>
    </source>
</reference>
<keyword evidence="6" id="KW-1185">Reference proteome</keyword>
<keyword evidence="3" id="KW-0804">Transcription</keyword>
<dbReference type="Proteomes" id="UP000317663">
    <property type="component" value="Unassembled WGS sequence"/>
</dbReference>
<dbReference type="EMBL" id="RCZD01000010">
    <property type="protein sequence ID" value="TPG58839.1"/>
    <property type="molecule type" value="Genomic_DNA"/>
</dbReference>
<dbReference type="CDD" id="cd00093">
    <property type="entry name" value="HTH_XRE"/>
    <property type="match status" value="1"/>
</dbReference>
<sequence>MNKELFEELRQSAEEMVAIRKGEMVAANVTRVAMPAVKEIRSKAGVKQEEFAKLIGVSPSLVQAWEQQKRLPNGAALKLLKMIELNPQIINTLKTI</sequence>
<dbReference type="PROSITE" id="PS50943">
    <property type="entry name" value="HTH_CROC1"/>
    <property type="match status" value="1"/>
</dbReference>
<evidence type="ECO:0000313" key="5">
    <source>
        <dbReference type="EMBL" id="TPG58839.1"/>
    </source>
</evidence>
<organism evidence="5 6">
    <name type="scientific">Ewingella americana</name>
    <dbReference type="NCBI Taxonomy" id="41202"/>
    <lineage>
        <taxon>Bacteria</taxon>
        <taxon>Pseudomonadati</taxon>
        <taxon>Pseudomonadota</taxon>
        <taxon>Gammaproteobacteria</taxon>
        <taxon>Enterobacterales</taxon>
        <taxon>Yersiniaceae</taxon>
        <taxon>Ewingella</taxon>
    </lineage>
</organism>
<evidence type="ECO:0000256" key="3">
    <source>
        <dbReference type="ARBA" id="ARBA00023163"/>
    </source>
</evidence>
<accession>A0A502GA48</accession>
<dbReference type="Gene3D" id="1.10.260.40">
    <property type="entry name" value="lambda repressor-like DNA-binding domains"/>
    <property type="match status" value="1"/>
</dbReference>
<name>A0A502GA48_9GAMM</name>
<dbReference type="InterPro" id="IPR001387">
    <property type="entry name" value="Cro/C1-type_HTH"/>
</dbReference>
<dbReference type="SMART" id="SM00530">
    <property type="entry name" value="HTH_XRE"/>
    <property type="match status" value="1"/>
</dbReference>